<dbReference type="GO" id="GO:0031932">
    <property type="term" value="C:TORC2 complex"/>
    <property type="evidence" value="ECO:0007669"/>
    <property type="project" value="InterPro"/>
</dbReference>
<dbReference type="InterPro" id="IPR016024">
    <property type="entry name" value="ARM-type_fold"/>
</dbReference>
<dbReference type="SMART" id="SM01308">
    <property type="entry name" value="RICTOR_N"/>
    <property type="match status" value="1"/>
</dbReference>
<feature type="compositionally biased region" description="Acidic residues" evidence="3">
    <location>
        <begin position="1401"/>
        <end position="1410"/>
    </location>
</feature>
<feature type="compositionally biased region" description="Low complexity" evidence="3">
    <location>
        <begin position="248"/>
        <end position="263"/>
    </location>
</feature>
<organism evidence="7 8">
    <name type="scientific">Ceraceosorus guamensis</name>
    <dbReference type="NCBI Taxonomy" id="1522189"/>
    <lineage>
        <taxon>Eukaryota</taxon>
        <taxon>Fungi</taxon>
        <taxon>Dikarya</taxon>
        <taxon>Basidiomycota</taxon>
        <taxon>Ustilaginomycotina</taxon>
        <taxon>Exobasidiomycetes</taxon>
        <taxon>Ceraceosorales</taxon>
        <taxon>Ceraceosoraceae</taxon>
        <taxon>Ceraceosorus</taxon>
    </lineage>
</organism>
<dbReference type="Proteomes" id="UP000245783">
    <property type="component" value="Unassembled WGS sequence"/>
</dbReference>
<dbReference type="InterPro" id="IPR028268">
    <property type="entry name" value="Pianissimo_fam"/>
</dbReference>
<evidence type="ECO:0000313" key="8">
    <source>
        <dbReference type="Proteomes" id="UP000245783"/>
    </source>
</evidence>
<dbReference type="Pfam" id="PF14666">
    <property type="entry name" value="RICTOR_M"/>
    <property type="match status" value="1"/>
</dbReference>
<dbReference type="InterPro" id="IPR011989">
    <property type="entry name" value="ARM-like"/>
</dbReference>
<keyword evidence="2" id="KW-0175">Coiled coil</keyword>
<dbReference type="SMART" id="SM01303">
    <property type="entry name" value="RasGEF_N_2"/>
    <property type="match status" value="1"/>
</dbReference>
<dbReference type="GeneID" id="37038082"/>
<feature type="coiled-coil region" evidence="2">
    <location>
        <begin position="58"/>
        <end position="92"/>
    </location>
</feature>
<evidence type="ECO:0008006" key="9">
    <source>
        <dbReference type="Google" id="ProtNLM"/>
    </source>
</evidence>
<dbReference type="Pfam" id="PF14664">
    <property type="entry name" value="RICTOR_N"/>
    <property type="match status" value="1"/>
</dbReference>
<feature type="domain" description="Rapamycin-insensitive companion of mTOR N-terminal" evidence="5">
    <location>
        <begin position="285"/>
        <end position="660"/>
    </location>
</feature>
<feature type="region of interest" description="Disordered" evidence="3">
    <location>
        <begin position="1353"/>
        <end position="1431"/>
    </location>
</feature>
<feature type="compositionally biased region" description="Polar residues" evidence="3">
    <location>
        <begin position="97"/>
        <end position="113"/>
    </location>
</feature>
<feature type="region of interest" description="Disordered" evidence="3">
    <location>
        <begin position="569"/>
        <end position="597"/>
    </location>
</feature>
<keyword evidence="8" id="KW-1185">Reference proteome</keyword>
<protein>
    <recommendedName>
        <fullName evidence="9">REM-1 domain-containing protein</fullName>
    </recommendedName>
</protein>
<dbReference type="PANTHER" id="PTHR13298">
    <property type="entry name" value="CYTOSOLIC REGULATOR PIANISSIMO"/>
    <property type="match status" value="1"/>
</dbReference>
<dbReference type="OrthoDB" id="271111at2759"/>
<proteinExistence type="inferred from homology"/>
<evidence type="ECO:0000259" key="5">
    <source>
        <dbReference type="SMART" id="SM01308"/>
    </source>
</evidence>
<feature type="domain" description="Rapamycin-insensitive companion of mTOR" evidence="6">
    <location>
        <begin position="1149"/>
        <end position="1221"/>
    </location>
</feature>
<evidence type="ECO:0000259" key="6">
    <source>
        <dbReference type="SMART" id="SM01310"/>
    </source>
</evidence>
<dbReference type="Gene3D" id="1.10.287.160">
    <property type="entry name" value="HR1 repeat"/>
    <property type="match status" value="1"/>
</dbReference>
<gene>
    <name evidence="7" type="ORF">IE81DRAFT_347997</name>
</gene>
<dbReference type="InterPro" id="IPR029453">
    <property type="entry name" value="Rictor_IV"/>
</dbReference>
<feature type="region of interest" description="Disordered" evidence="3">
    <location>
        <begin position="701"/>
        <end position="743"/>
    </location>
</feature>
<dbReference type="SMART" id="SM01310">
    <property type="entry name" value="RICTOR_V"/>
    <property type="match status" value="1"/>
</dbReference>
<feature type="domain" description="Rapamycin-insensitive companion of mTOR middle" evidence="4">
    <location>
        <begin position="750"/>
        <end position="978"/>
    </location>
</feature>
<dbReference type="PANTHER" id="PTHR13298:SF11">
    <property type="entry name" value="RAPAMYCIN-INSENSITIVE COMPANION OF MTOR"/>
    <property type="match status" value="1"/>
</dbReference>
<dbReference type="EMBL" id="KZ819387">
    <property type="protein sequence ID" value="PWN41809.1"/>
    <property type="molecule type" value="Genomic_DNA"/>
</dbReference>
<evidence type="ECO:0000256" key="2">
    <source>
        <dbReference type="SAM" id="Coils"/>
    </source>
</evidence>
<dbReference type="RefSeq" id="XP_025368969.1">
    <property type="nucleotide sequence ID" value="XM_025516212.1"/>
</dbReference>
<feature type="region of interest" description="Disordered" evidence="3">
    <location>
        <begin position="225"/>
        <end position="280"/>
    </location>
</feature>
<feature type="compositionally biased region" description="Polar residues" evidence="3">
    <location>
        <begin position="232"/>
        <end position="243"/>
    </location>
</feature>
<evidence type="ECO:0000313" key="7">
    <source>
        <dbReference type="EMBL" id="PWN41809.1"/>
    </source>
</evidence>
<accession>A0A316VWI9</accession>
<dbReference type="Pfam" id="PF14663">
    <property type="entry name" value="RasGEF_N_2"/>
    <property type="match status" value="1"/>
</dbReference>
<evidence type="ECO:0000256" key="3">
    <source>
        <dbReference type="SAM" id="MobiDB-lite"/>
    </source>
</evidence>
<dbReference type="STRING" id="1522189.A0A316VWI9"/>
<feature type="region of interest" description="Disordered" evidence="3">
    <location>
        <begin position="93"/>
        <end position="118"/>
    </location>
</feature>
<dbReference type="SUPFAM" id="SSF48371">
    <property type="entry name" value="ARM repeat"/>
    <property type="match status" value="1"/>
</dbReference>
<dbReference type="GO" id="GO:0038203">
    <property type="term" value="P:TORC2 signaling"/>
    <property type="evidence" value="ECO:0007669"/>
    <property type="project" value="TreeGrafter"/>
</dbReference>
<dbReference type="FunCoup" id="A0A316VWI9">
    <property type="interactions" value="227"/>
</dbReference>
<evidence type="ECO:0000256" key="1">
    <source>
        <dbReference type="ARBA" id="ARBA00008878"/>
    </source>
</evidence>
<dbReference type="Gene3D" id="1.25.10.10">
    <property type="entry name" value="Leucine-rich Repeat Variant"/>
    <property type="match status" value="1"/>
</dbReference>
<dbReference type="InterPro" id="IPR029451">
    <property type="entry name" value="RICTOR_M"/>
</dbReference>
<feature type="compositionally biased region" description="Basic and acidic residues" evidence="3">
    <location>
        <begin position="726"/>
        <end position="743"/>
    </location>
</feature>
<dbReference type="Pfam" id="PF14668">
    <property type="entry name" value="RICTOR_V"/>
    <property type="match status" value="1"/>
</dbReference>
<dbReference type="InterPro" id="IPR036274">
    <property type="entry name" value="HR1_rpt_sf"/>
</dbReference>
<sequence length="1520" mass="167830">MADLLEELENRLDIELKIKDGAENLLLVFSSGNHAGIPGAPIGQSANAGPGPSSAASIKGREALRKQVERELEAADRKIEALGRQIAELRVRAVSPAPSTTQSEASYGYTQPGSALGLQSPRGGTLPMTQNQEAIRAPPLFYNGSPRGQYATFTSQDRSMYNTAGLDKSPNLAGRELITEASRRSSETQRGVKPIEDAEAARNHVQALMRSLAQLSKLASLTDESGGAAKASNGSESLSSMGPPTTPSMTRSAQRARAAAMAKSEAHQRTPSHAHGLGDLARRRQSVLTQLAGLLRRNARVRYETDPGELLDCVLPCLSDGSGKEVRGAAYRTLRCALIRPPWALIARARSRGLDIFLMQTFIRDNRFEYEREQALKLVRAIIDAAVLDDLSRTPDQDDIMSSAVIRALVAVAEHHNDKLRHLCLETLTELALHDLPLLIRGGGLRSVLNGLANGPPELAPALAQAVLLLVDVPSTRCHFAPGSDVEVGLSGFTDAPAVDGVGQNEMLRITSQVVLVMLRSWTGLLYLCNKKSHALRSLVLALRVSRNSVREAILDMLQQAFSVGLSSKSGQKEHETRRSTSTATAQRYPFTGAQQDLSEEGRRRRLHLVDHYLALLLVVMIDAGLLDAVVHVLETAPELTRSASMLMGQLVQTADRVLPRSYGAAVHAFPHLFTMVSRFGSEQERQRAIGALSAIESHARSRARARSSQDSTSAHGLPSSIRPRNRADSVEDARRRGGDNSKPRQIVILDDAEFRNRLVDTQVLNTRDHTRWSFDKLMDLFEGPLMNAKRLEEATRSMKFARRIIAFYQPFSLRFATIPKTTANLRWIRLGCALLTTLSSCPDGLKFLAETRFLREIRECLEQLLPLAPAGQVIGAGEAIFSRIRIVETLTGGYFEMLGVLTKTPEGLRILEQNHLFTALYALSELRSRDDLMRLMLEKFDYSIEGHARILFSKVLTSTYEPMRLFATHHLASLIKKSVLPTHWAIRLLLTQLYDPSLDVREEAALILKDICKSTAMLNMVVSMSPVLEHLGDSSHALLLMFMSTSVGLRYLLQGGYIEREMDDWFHHRNQRYAVQLEVLLARAFSIHQADDDPKLHEEFDGTVPTHFYGELAKTHEGCEVLSRKGHFAEFARFIRLHGSEFEDLEIIAKLKSILWAVGNIGSTACGLPFLENEDIIAVIVDIAETSLVLSVRGTCFFTLGMIASTAPGAELLQDFGWDCAFTTFGTPISLCVPRNLEAFVTIPPWQVKTSADLRYLELKKPDGGIEGAIMLCISNLGNSVQANKASRSLAKLRAQHRFMFQDRSLFCRALELLESHHYRQPVRKFIWELFNVRLDEHLALDLRDIRKRLADRSRTASSHPRSTSTLRHLRSSSDGAGTRPGVSLHVNGAARTASRQDVLESEEEEVELLSEAQGDRRASILDDEGDMTADEDELNSQASISVMAEGEDVGDDALLDEGILRDLDLGPQAKSRAKLYEPPTQRLLPHHRLVGGFDTADEVADSFQPSGLLGPRTSASRT</sequence>
<dbReference type="InterPro" id="IPR029452">
    <property type="entry name" value="RICTOR_V"/>
</dbReference>
<dbReference type="SMART" id="SM01307">
    <property type="entry name" value="RICTOR_M"/>
    <property type="match status" value="1"/>
</dbReference>
<evidence type="ECO:0000259" key="4">
    <source>
        <dbReference type="SMART" id="SM01307"/>
    </source>
</evidence>
<comment type="similarity">
    <text evidence="1">Belongs to the RICTOR family.</text>
</comment>
<dbReference type="InParanoid" id="A0A316VWI9"/>
<name>A0A316VWI9_9BASI</name>
<dbReference type="SUPFAM" id="SSF46585">
    <property type="entry name" value="HR1 repeat"/>
    <property type="match status" value="1"/>
</dbReference>
<dbReference type="InterPro" id="IPR028267">
    <property type="entry name" value="Pianissimo_N"/>
</dbReference>
<reference evidence="7 8" key="1">
    <citation type="journal article" date="2018" name="Mol. Biol. Evol.">
        <title>Broad Genomic Sampling Reveals a Smut Pathogenic Ancestry of the Fungal Clade Ustilaginomycotina.</title>
        <authorList>
            <person name="Kijpornyongpan T."/>
            <person name="Mondo S.J."/>
            <person name="Barry K."/>
            <person name="Sandor L."/>
            <person name="Lee J."/>
            <person name="Lipzen A."/>
            <person name="Pangilinan J."/>
            <person name="LaButti K."/>
            <person name="Hainaut M."/>
            <person name="Henrissat B."/>
            <person name="Grigoriev I.V."/>
            <person name="Spatafora J.W."/>
            <person name="Aime M.C."/>
        </authorList>
    </citation>
    <scope>NUCLEOTIDE SEQUENCE [LARGE SCALE GENOMIC DNA]</scope>
    <source>
        <strain evidence="7 8">MCA 4658</strain>
    </source>
</reference>